<dbReference type="EMBL" id="JANAWD010001222">
    <property type="protein sequence ID" value="KAJ3473880.1"/>
    <property type="molecule type" value="Genomic_DNA"/>
</dbReference>
<organism evidence="2 3">
    <name type="scientific">Meripilus lineatus</name>
    <dbReference type="NCBI Taxonomy" id="2056292"/>
    <lineage>
        <taxon>Eukaryota</taxon>
        <taxon>Fungi</taxon>
        <taxon>Dikarya</taxon>
        <taxon>Basidiomycota</taxon>
        <taxon>Agaricomycotina</taxon>
        <taxon>Agaricomycetes</taxon>
        <taxon>Polyporales</taxon>
        <taxon>Meripilaceae</taxon>
        <taxon>Meripilus</taxon>
    </lineage>
</organism>
<keyword evidence="3" id="KW-1185">Reference proteome</keyword>
<dbReference type="AlphaFoldDB" id="A0AAD5UTY4"/>
<feature type="compositionally biased region" description="Polar residues" evidence="1">
    <location>
        <begin position="44"/>
        <end position="58"/>
    </location>
</feature>
<feature type="compositionally biased region" description="Low complexity" evidence="1">
    <location>
        <begin position="216"/>
        <end position="229"/>
    </location>
</feature>
<protein>
    <submittedName>
        <fullName evidence="2">Uncharacterized protein</fullName>
    </submittedName>
</protein>
<feature type="region of interest" description="Disordered" evidence="1">
    <location>
        <begin position="44"/>
        <end position="229"/>
    </location>
</feature>
<gene>
    <name evidence="2" type="ORF">NLI96_g12776</name>
</gene>
<dbReference type="Proteomes" id="UP001212997">
    <property type="component" value="Unassembled WGS sequence"/>
</dbReference>
<evidence type="ECO:0000313" key="2">
    <source>
        <dbReference type="EMBL" id="KAJ3473880.1"/>
    </source>
</evidence>
<feature type="compositionally biased region" description="Basic and acidic residues" evidence="1">
    <location>
        <begin position="121"/>
        <end position="130"/>
    </location>
</feature>
<reference evidence="2" key="1">
    <citation type="submission" date="2022-07" db="EMBL/GenBank/DDBJ databases">
        <title>Genome Sequence of Physisporinus lineatus.</title>
        <authorList>
            <person name="Buettner E."/>
        </authorList>
    </citation>
    <scope>NUCLEOTIDE SEQUENCE</scope>
    <source>
        <strain evidence="2">VT162</strain>
    </source>
</reference>
<name>A0AAD5UTY4_9APHY</name>
<feature type="compositionally biased region" description="Polar residues" evidence="1">
    <location>
        <begin position="193"/>
        <end position="202"/>
    </location>
</feature>
<comment type="caution">
    <text evidence="2">The sequence shown here is derived from an EMBL/GenBank/DDBJ whole genome shotgun (WGS) entry which is preliminary data.</text>
</comment>
<accession>A0AAD5UTY4</accession>
<evidence type="ECO:0000313" key="3">
    <source>
        <dbReference type="Proteomes" id="UP001212997"/>
    </source>
</evidence>
<evidence type="ECO:0000256" key="1">
    <source>
        <dbReference type="SAM" id="MobiDB-lite"/>
    </source>
</evidence>
<sequence length="229" mass="24830">MIAIQKPSHPFMIFQHFQPSHHRNPSAPVVVRATHTPGLLSLAKQQTNQVPRPQQLPSYTRPHKPSPKSKTPRAPHQPSRQAEEVKKSSAHKQPPADENKVPASISTPEKQSRGRQSSKPAAKDKADRRSISLSSRPQHRRRPHQPSPSPTRIPKQTDATAEASRPASVGPSVSDSNLSDPFLVQPTDDSSEAPKQTATKTSAKPLAFRPPPSSPLAPSASLLTAANPL</sequence>
<feature type="compositionally biased region" description="Polar residues" evidence="1">
    <location>
        <begin position="104"/>
        <end position="119"/>
    </location>
</feature>
<feature type="compositionally biased region" description="Basic residues" evidence="1">
    <location>
        <begin position="61"/>
        <end position="73"/>
    </location>
</feature>
<proteinExistence type="predicted"/>